<reference evidence="2" key="1">
    <citation type="journal article" date="2022" name="Mol. Ecol. Resour.">
        <title>The genomes of chicory, endive, great burdock and yacon provide insights into Asteraceae palaeo-polyploidization history and plant inulin production.</title>
        <authorList>
            <person name="Fan W."/>
            <person name="Wang S."/>
            <person name="Wang H."/>
            <person name="Wang A."/>
            <person name="Jiang F."/>
            <person name="Liu H."/>
            <person name="Zhao H."/>
            <person name="Xu D."/>
            <person name="Zhang Y."/>
        </authorList>
    </citation>
    <scope>NUCLEOTIDE SEQUENCE [LARGE SCALE GENOMIC DNA]</scope>
    <source>
        <strain evidence="2">cv. Punajuju</strain>
    </source>
</reference>
<comment type="caution">
    <text evidence="1">The sequence shown here is derived from an EMBL/GenBank/DDBJ whole genome shotgun (WGS) entry which is preliminary data.</text>
</comment>
<reference evidence="1 2" key="2">
    <citation type="journal article" date="2022" name="Mol. Ecol. Resour.">
        <title>The genomes of chicory, endive, great burdock and yacon provide insights into Asteraceae paleo-polyploidization history and plant inulin production.</title>
        <authorList>
            <person name="Fan W."/>
            <person name="Wang S."/>
            <person name="Wang H."/>
            <person name="Wang A."/>
            <person name="Jiang F."/>
            <person name="Liu H."/>
            <person name="Zhao H."/>
            <person name="Xu D."/>
            <person name="Zhang Y."/>
        </authorList>
    </citation>
    <scope>NUCLEOTIDE SEQUENCE [LARGE SCALE GENOMIC DNA]</scope>
    <source>
        <strain evidence="2">cv. Punajuju</strain>
        <tissue evidence="1">Leaves</tissue>
    </source>
</reference>
<evidence type="ECO:0000313" key="2">
    <source>
        <dbReference type="Proteomes" id="UP001055811"/>
    </source>
</evidence>
<protein>
    <submittedName>
        <fullName evidence="1">Uncharacterized protein</fullName>
    </submittedName>
</protein>
<evidence type="ECO:0000313" key="1">
    <source>
        <dbReference type="EMBL" id="KAI3792004.1"/>
    </source>
</evidence>
<gene>
    <name evidence="1" type="ORF">L2E82_05873</name>
</gene>
<organism evidence="1 2">
    <name type="scientific">Cichorium intybus</name>
    <name type="common">Chicory</name>
    <dbReference type="NCBI Taxonomy" id="13427"/>
    <lineage>
        <taxon>Eukaryota</taxon>
        <taxon>Viridiplantae</taxon>
        <taxon>Streptophyta</taxon>
        <taxon>Embryophyta</taxon>
        <taxon>Tracheophyta</taxon>
        <taxon>Spermatophyta</taxon>
        <taxon>Magnoliopsida</taxon>
        <taxon>eudicotyledons</taxon>
        <taxon>Gunneridae</taxon>
        <taxon>Pentapetalae</taxon>
        <taxon>asterids</taxon>
        <taxon>campanulids</taxon>
        <taxon>Asterales</taxon>
        <taxon>Asteraceae</taxon>
        <taxon>Cichorioideae</taxon>
        <taxon>Cichorieae</taxon>
        <taxon>Cichoriinae</taxon>
        <taxon>Cichorium</taxon>
    </lineage>
</organism>
<accession>A0ACB9H8I4</accession>
<dbReference type="EMBL" id="CM042009">
    <property type="protein sequence ID" value="KAI3792004.1"/>
    <property type="molecule type" value="Genomic_DNA"/>
</dbReference>
<keyword evidence="2" id="KW-1185">Reference proteome</keyword>
<name>A0ACB9H8I4_CICIN</name>
<proteinExistence type="predicted"/>
<sequence>MPSANNSRAPNVIEQVWSMISELGFSKTIFESHISKIEKSLEADLKKYHDTVVNSEIFKCELQTLQLKFAELTRTRTKLERDVERKSEDYNHVFEQLNQSLIQKKELELKNQSVISYETKEVLEMEIIQLTQNFQESTEKHKILNEKLTDSLNQITFLESENKRLIQNVESIKIARKLSDDIFTKANTLGTGKFDTSYRPGIGRETFEKELENQENMIICENSESTLPDLFTSVNEEDSDDETVINYSPDDTDFNVSKSNSASSSNQQIKNTNEAIKTPLNKPKVFKNKQKKPLQPKVIPHKQVLNAGEPYDDTWYIDNGYSKHMTGNQSFLQDFKPTNSILVSLGVSLLLIRKSIDEHLQYESQQPSPKSGAQGADPHPSTHIRKTEPTRPGSTLPHSATRVLTRIPTRSEPPRRSGALTCYTRTLPAPDPTHYPIRPNHFSSHQGPRVDPECDP</sequence>
<dbReference type="Proteomes" id="UP001055811">
    <property type="component" value="Linkage Group LG01"/>
</dbReference>